<evidence type="ECO:0000256" key="2">
    <source>
        <dbReference type="ARBA" id="ARBA00022884"/>
    </source>
</evidence>
<reference evidence="9" key="1">
    <citation type="submission" date="2017-10" db="EMBL/GenBank/DDBJ databases">
        <title>Campylobacter species from seals.</title>
        <authorList>
            <person name="Gilbert M.J."/>
            <person name="Zomer A.L."/>
            <person name="Timmerman A.J."/>
            <person name="Duim B."/>
            <person name="Wagenaar J.A."/>
        </authorList>
    </citation>
    <scope>NUCLEOTIDE SEQUENCE [LARGE SCALE GENOMIC DNA]</scope>
    <source>
        <strain evidence="9">17S00004-5</strain>
    </source>
</reference>
<evidence type="ECO:0000313" key="9">
    <source>
        <dbReference type="Proteomes" id="UP000240535"/>
    </source>
</evidence>
<dbReference type="AlphaFoldDB" id="A0A2P8R157"/>
<dbReference type="HAMAP" id="MF_01334">
    <property type="entry name" value="Ribosomal_bL25_CTC"/>
    <property type="match status" value="1"/>
</dbReference>
<evidence type="ECO:0000259" key="7">
    <source>
        <dbReference type="Pfam" id="PF14693"/>
    </source>
</evidence>
<dbReference type="RefSeq" id="WP_106870877.1">
    <property type="nucleotide sequence ID" value="NZ_CP053841.1"/>
</dbReference>
<dbReference type="InterPro" id="IPR011035">
    <property type="entry name" value="Ribosomal_bL25/Gln-tRNA_synth"/>
</dbReference>
<dbReference type="NCBIfam" id="TIGR00731">
    <property type="entry name" value="bL25_bact_ctc"/>
    <property type="match status" value="1"/>
</dbReference>
<evidence type="ECO:0000259" key="6">
    <source>
        <dbReference type="Pfam" id="PF01386"/>
    </source>
</evidence>
<dbReference type="InterPro" id="IPR001021">
    <property type="entry name" value="Ribosomal_bL25_long"/>
</dbReference>
<dbReference type="Gene3D" id="2.40.240.10">
    <property type="entry name" value="Ribosomal Protein L25, Chain P"/>
    <property type="match status" value="1"/>
</dbReference>
<dbReference type="InterPro" id="IPR020056">
    <property type="entry name" value="Rbsml_bL25/Gln-tRNA_synth_N"/>
</dbReference>
<dbReference type="Pfam" id="PF14693">
    <property type="entry name" value="Ribosomal_TL5_C"/>
    <property type="match status" value="1"/>
</dbReference>
<accession>A0A2P8R157</accession>
<evidence type="ECO:0000313" key="8">
    <source>
        <dbReference type="EMBL" id="PSM52228.1"/>
    </source>
</evidence>
<dbReference type="EMBL" id="PDHH01000003">
    <property type="protein sequence ID" value="PSM52228.1"/>
    <property type="molecule type" value="Genomic_DNA"/>
</dbReference>
<dbReference type="CDD" id="cd00495">
    <property type="entry name" value="Ribosomal_L25_TL5_CTC"/>
    <property type="match status" value="1"/>
</dbReference>
<keyword evidence="1 5" id="KW-0699">rRNA-binding</keyword>
<name>A0A2P8R157_9BACT</name>
<keyword evidence="3 5" id="KW-0689">Ribosomal protein</keyword>
<dbReference type="GO" id="GO:0003735">
    <property type="term" value="F:structural constituent of ribosome"/>
    <property type="evidence" value="ECO:0007669"/>
    <property type="project" value="InterPro"/>
</dbReference>
<dbReference type="SUPFAM" id="SSF50715">
    <property type="entry name" value="Ribosomal protein L25-like"/>
    <property type="match status" value="1"/>
</dbReference>
<evidence type="ECO:0000256" key="1">
    <source>
        <dbReference type="ARBA" id="ARBA00022730"/>
    </source>
</evidence>
<dbReference type="InterPro" id="IPR020930">
    <property type="entry name" value="Ribosomal_uL5_bac-type"/>
</dbReference>
<dbReference type="InterPro" id="IPR037121">
    <property type="entry name" value="Ribosomal_bL25_C"/>
</dbReference>
<comment type="function">
    <text evidence="5">This is one of the proteins that binds to the 5S RNA in the ribosome where it forms part of the central protuberance.</text>
</comment>
<dbReference type="NCBIfam" id="NF004129">
    <property type="entry name" value="PRK05618.1-4"/>
    <property type="match status" value="1"/>
</dbReference>
<dbReference type="InterPro" id="IPR020057">
    <property type="entry name" value="Ribosomal_bL25_b-dom"/>
</dbReference>
<dbReference type="Pfam" id="PF01386">
    <property type="entry name" value="Ribosomal_L25p"/>
    <property type="match status" value="1"/>
</dbReference>
<protein>
    <recommendedName>
        <fullName evidence="5">Large ribosomal subunit protein bL25</fullName>
    </recommendedName>
    <alternativeName>
        <fullName evidence="5">General stress protein CTC</fullName>
    </alternativeName>
</protein>
<dbReference type="GO" id="GO:0022625">
    <property type="term" value="C:cytosolic large ribosomal subunit"/>
    <property type="evidence" value="ECO:0007669"/>
    <property type="project" value="TreeGrafter"/>
</dbReference>
<evidence type="ECO:0000256" key="4">
    <source>
        <dbReference type="ARBA" id="ARBA00023274"/>
    </source>
</evidence>
<dbReference type="PANTHER" id="PTHR33284:SF1">
    <property type="entry name" value="RIBOSOMAL PROTEIN L25_GLN-TRNA SYNTHETASE, ANTI-CODON-BINDING DOMAIN-CONTAINING PROTEIN"/>
    <property type="match status" value="1"/>
</dbReference>
<evidence type="ECO:0000256" key="5">
    <source>
        <dbReference type="HAMAP-Rule" id="MF_01334"/>
    </source>
</evidence>
<dbReference type="GO" id="GO:0006412">
    <property type="term" value="P:translation"/>
    <property type="evidence" value="ECO:0007669"/>
    <property type="project" value="UniProtKB-UniRule"/>
</dbReference>
<keyword evidence="2 5" id="KW-0694">RNA-binding</keyword>
<dbReference type="InterPro" id="IPR029751">
    <property type="entry name" value="Ribosomal_L25_dom"/>
</dbReference>
<keyword evidence="4 5" id="KW-0687">Ribonucleoprotein</keyword>
<dbReference type="GO" id="GO:0008097">
    <property type="term" value="F:5S rRNA binding"/>
    <property type="evidence" value="ECO:0007669"/>
    <property type="project" value="InterPro"/>
</dbReference>
<comment type="similarity">
    <text evidence="5">Belongs to the bacterial ribosomal protein bL25 family. CTC subfamily.</text>
</comment>
<evidence type="ECO:0000256" key="3">
    <source>
        <dbReference type="ARBA" id="ARBA00022980"/>
    </source>
</evidence>
<comment type="caution">
    <text evidence="8">The sequence shown here is derived from an EMBL/GenBank/DDBJ whole genome shotgun (WGS) entry which is preliminary data.</text>
</comment>
<gene>
    <name evidence="5" type="primary">rplY</name>
    <name evidence="5" type="synonym">ctc</name>
    <name evidence="8" type="ORF">CQ405_04015</name>
</gene>
<feature type="domain" description="Large ribosomal subunit protein bL25 beta" evidence="7">
    <location>
        <begin position="99"/>
        <end position="177"/>
    </location>
</feature>
<comment type="subunit">
    <text evidence="5">Part of the 50S ribosomal subunit; part of the 5S rRNA/L5/L18/L25 subcomplex. Contacts the 5S rRNA. Binds to the 5S rRNA independently of L5 and L18.</text>
</comment>
<dbReference type="PANTHER" id="PTHR33284">
    <property type="entry name" value="RIBOSOMAL PROTEIN L25/GLN-TRNA SYNTHETASE, ANTI-CODON-BINDING DOMAIN-CONTAINING PROTEIN"/>
    <property type="match status" value="1"/>
</dbReference>
<dbReference type="Proteomes" id="UP000240535">
    <property type="component" value="Unassembled WGS sequence"/>
</dbReference>
<keyword evidence="9" id="KW-1185">Reference proteome</keyword>
<sequence>MLEGIIRESIGKKSAKTLKRDGYLIANIYAKGVENINAAFKVNEFIKHVRDKKTLAFDIKVGDKTHKVVVEEYQKHPVTNTLTHVDLRVVLDDVLSKYYIPVKTKGSAIGLKNKGVLVQSKKRLPVQCKGKDLPNEFLLDVSGLDTGDSIIVRDIEVPAGVTILEGDNVAVVGVLAAK</sequence>
<feature type="domain" description="Large ribosomal subunit protein bL25 L25" evidence="6">
    <location>
        <begin position="2"/>
        <end position="87"/>
    </location>
</feature>
<organism evidence="8 9">
    <name type="scientific">Campylobacter blaseri</name>
    <dbReference type="NCBI Taxonomy" id="2042961"/>
    <lineage>
        <taxon>Bacteria</taxon>
        <taxon>Pseudomonadati</taxon>
        <taxon>Campylobacterota</taxon>
        <taxon>Epsilonproteobacteria</taxon>
        <taxon>Campylobacterales</taxon>
        <taxon>Campylobacteraceae</taxon>
        <taxon>Campylobacter</taxon>
    </lineage>
</organism>
<dbReference type="Gene3D" id="2.170.120.20">
    <property type="entry name" value="Ribosomal protein L25, beta domain"/>
    <property type="match status" value="1"/>
</dbReference>
<dbReference type="OrthoDB" id="5339138at2"/>
<proteinExistence type="inferred from homology"/>